<dbReference type="OrthoDB" id="2675583at2"/>
<comment type="caution">
    <text evidence="2">The sequence shown here is derived from an EMBL/GenBank/DDBJ whole genome shotgun (WGS) entry which is preliminary data.</text>
</comment>
<evidence type="ECO:0000313" key="2">
    <source>
        <dbReference type="EMBL" id="RKN86191.1"/>
    </source>
</evidence>
<accession>A0A3B0CMT9</accession>
<feature type="chain" id="PRO_5017415010" description="GH18 domain-containing protein" evidence="1">
    <location>
        <begin position="27"/>
        <end position="419"/>
    </location>
</feature>
<dbReference type="SUPFAM" id="SSF51445">
    <property type="entry name" value="(Trans)glycosidases"/>
    <property type="match status" value="1"/>
</dbReference>
<keyword evidence="3" id="KW-1185">Reference proteome</keyword>
<gene>
    <name evidence="2" type="ORF">D7M11_04050</name>
</gene>
<reference evidence="2 3" key="1">
    <citation type="journal article" date="2007" name="Int. J. Syst. Evol. Microbiol.">
        <title>Paenibacillus ginsengarvi sp. nov., isolated from soil from ginseng cultivation.</title>
        <authorList>
            <person name="Yoon M.H."/>
            <person name="Ten L.N."/>
            <person name="Im W.T."/>
        </authorList>
    </citation>
    <scope>NUCLEOTIDE SEQUENCE [LARGE SCALE GENOMIC DNA]</scope>
    <source>
        <strain evidence="2 3">KCTC 13059</strain>
    </source>
</reference>
<protein>
    <recommendedName>
        <fullName evidence="4">GH18 domain-containing protein</fullName>
    </recommendedName>
</protein>
<dbReference type="AlphaFoldDB" id="A0A3B0CMT9"/>
<name>A0A3B0CMT9_9BACL</name>
<dbReference type="InterPro" id="IPR017853">
    <property type="entry name" value="GH"/>
</dbReference>
<proteinExistence type="predicted"/>
<dbReference type="Proteomes" id="UP000282311">
    <property type="component" value="Unassembled WGS sequence"/>
</dbReference>
<organism evidence="2 3">
    <name type="scientific">Paenibacillus ginsengarvi</name>
    <dbReference type="NCBI Taxonomy" id="400777"/>
    <lineage>
        <taxon>Bacteria</taxon>
        <taxon>Bacillati</taxon>
        <taxon>Bacillota</taxon>
        <taxon>Bacilli</taxon>
        <taxon>Bacillales</taxon>
        <taxon>Paenibacillaceae</taxon>
        <taxon>Paenibacillus</taxon>
    </lineage>
</organism>
<sequence>MITRKAARLFMLVVLLSSLFTLTAYGQEPTGAQTVTDTSLSGTVEWTVKRTEELTWKQTEEITYKAESKVDGAGSGGVGAGMARQVNNTAYLNSYWFSGVEPLTDAQMKERVLELQQYKIKYQLADIGILVDSADAYNGTLPEDGYAELGRWMKLSRETDPGQKIIATVNYGKRYFWRDGNRVSNPNFGNAVFNDNLRAFADKIVNQGVLYEGQRYKADGIQLDIEGFLPNDPVLKATAQHVRGALSDTALYSIASPADPAVWSDAYVSEMAGIFNMLNPMMYDQLGWGSPVNSPETYQQLWKTTIIRYAHAIANSSRPSTMLNPTMPAYEKKIAEDGTVYHDPAIENIYNAAKGLKMARDQLAIDRRANPNIVKNGVNGAGIFWWSKFIWIGPDPNDPYGHDYALDRDWWMQGWVSQK</sequence>
<dbReference type="Gene3D" id="3.20.20.80">
    <property type="entry name" value="Glycosidases"/>
    <property type="match status" value="1"/>
</dbReference>
<evidence type="ECO:0000256" key="1">
    <source>
        <dbReference type="SAM" id="SignalP"/>
    </source>
</evidence>
<evidence type="ECO:0008006" key="4">
    <source>
        <dbReference type="Google" id="ProtNLM"/>
    </source>
</evidence>
<keyword evidence="1" id="KW-0732">Signal</keyword>
<dbReference type="EMBL" id="RBAH01000002">
    <property type="protein sequence ID" value="RKN86191.1"/>
    <property type="molecule type" value="Genomic_DNA"/>
</dbReference>
<evidence type="ECO:0000313" key="3">
    <source>
        <dbReference type="Proteomes" id="UP000282311"/>
    </source>
</evidence>
<feature type="signal peptide" evidence="1">
    <location>
        <begin position="1"/>
        <end position="26"/>
    </location>
</feature>
<dbReference type="RefSeq" id="WP_120745883.1">
    <property type="nucleotide sequence ID" value="NZ_RBAH01000002.1"/>
</dbReference>